<organism evidence="1 2">
    <name type="scientific">Pseudomonas phage MR2</name>
    <dbReference type="NCBI Taxonomy" id="2711170"/>
    <lineage>
        <taxon>Viruses</taxon>
        <taxon>Duplodnaviria</taxon>
        <taxon>Heunggongvirae</taxon>
        <taxon>Uroviricota</taxon>
        <taxon>Caudoviricetes</taxon>
        <taxon>Autographivirales</taxon>
        <taxon>Autotranscriptaviridae</taxon>
        <taxon>Studiervirinae</taxon>
        <taxon>Hennigervirus</taxon>
        <taxon>Hennigervirus MR2</taxon>
    </lineage>
</organism>
<protein>
    <submittedName>
        <fullName evidence="1">Uncharacterized protein</fullName>
    </submittedName>
</protein>
<dbReference type="Proteomes" id="UP000502596">
    <property type="component" value="Segment"/>
</dbReference>
<sequence length="56" mass="6248">MPITMLSRVCVPMDSLNETLMMTYRLWLSVCGLSIETKVFTDGLKGCLMAPINGKH</sequence>
<name>A0A6M3T8V0_9CAUD</name>
<keyword evidence="2" id="KW-1185">Reference proteome</keyword>
<evidence type="ECO:0000313" key="1">
    <source>
        <dbReference type="EMBL" id="QJD54644.1"/>
    </source>
</evidence>
<accession>A0A6M3T8V0</accession>
<dbReference type="EMBL" id="MT104466">
    <property type="protein sequence ID" value="QJD54644.1"/>
    <property type="molecule type" value="Genomic_DNA"/>
</dbReference>
<proteinExistence type="predicted"/>
<evidence type="ECO:0000313" key="2">
    <source>
        <dbReference type="Proteomes" id="UP000502596"/>
    </source>
</evidence>
<reference evidence="1 2" key="1">
    <citation type="journal article" date="2020" name="Microb. Biotechnol.">
        <title>Phage biocontrol to combat Pseudomonas syringae pathogens causing disease in cherry.</title>
        <authorList>
            <person name="Rabiey M."/>
            <person name="Roy S.R."/>
            <person name="Holtappels D."/>
            <person name="Franceschetti L."/>
            <person name="Quilty B.J."/>
            <person name="Creeth R."/>
            <person name="Sundin G.W."/>
            <person name="Wagemans J."/>
            <person name="Lavigne R."/>
            <person name="Jackson R.W."/>
        </authorList>
    </citation>
    <scope>NUCLEOTIDE SEQUENCE [LARGE SCALE GENOMIC DNA]</scope>
</reference>
<gene>
    <name evidence="1" type="ORF">PssvBMR2_gp01</name>
</gene>